<evidence type="ECO:0000313" key="3">
    <source>
        <dbReference type="EMBL" id="AND40219.1"/>
    </source>
</evidence>
<keyword evidence="1" id="KW-0175">Coiled coil</keyword>
<dbReference type="eggNOG" id="COG3064">
    <property type="taxonomic scope" value="Bacteria"/>
</dbReference>
<accession>A0A160MBF5</accession>
<feature type="coiled-coil region" evidence="1">
    <location>
        <begin position="97"/>
        <end position="124"/>
    </location>
</feature>
<organism evidence="3 4">
    <name type="scientific">Cytobacillus oceanisediminis 2691</name>
    <dbReference type="NCBI Taxonomy" id="1196031"/>
    <lineage>
        <taxon>Bacteria</taxon>
        <taxon>Bacillati</taxon>
        <taxon>Bacillota</taxon>
        <taxon>Bacilli</taxon>
        <taxon>Bacillales</taxon>
        <taxon>Bacillaceae</taxon>
        <taxon>Cytobacillus</taxon>
    </lineage>
</organism>
<dbReference type="RefSeq" id="WP_019383143.1">
    <property type="nucleotide sequence ID" value="NZ_CP015506.1"/>
</dbReference>
<feature type="compositionally biased region" description="Basic and acidic residues" evidence="2">
    <location>
        <begin position="166"/>
        <end position="178"/>
    </location>
</feature>
<feature type="region of interest" description="Disordered" evidence="2">
    <location>
        <begin position="166"/>
        <end position="238"/>
    </location>
</feature>
<dbReference type="KEGG" id="bon:A361_14020"/>
<dbReference type="EMBL" id="CP015506">
    <property type="protein sequence ID" value="AND40219.1"/>
    <property type="molecule type" value="Genomic_DNA"/>
</dbReference>
<evidence type="ECO:0000313" key="4">
    <source>
        <dbReference type="Proteomes" id="UP000077856"/>
    </source>
</evidence>
<evidence type="ECO:0000256" key="2">
    <source>
        <dbReference type="SAM" id="MobiDB-lite"/>
    </source>
</evidence>
<reference evidence="3 4" key="1">
    <citation type="submission" date="2016-04" db="EMBL/GenBank/DDBJ databases">
        <title>Complete genome sequence of Bacillus oceanisediminis strain 2691.</title>
        <authorList>
            <person name="Jeong H."/>
            <person name="Kim H.J."/>
            <person name="Lee D.-W."/>
        </authorList>
    </citation>
    <scope>NUCLEOTIDE SEQUENCE [LARGE SCALE GENOMIC DNA]</scope>
    <source>
        <strain evidence="3 4">2691</strain>
    </source>
</reference>
<dbReference type="STRING" id="1196031.A361_14020"/>
<dbReference type="AlphaFoldDB" id="A0A160MBF5"/>
<name>A0A160MBF5_9BACI</name>
<dbReference type="Proteomes" id="UP000077856">
    <property type="component" value="Chromosome"/>
</dbReference>
<evidence type="ECO:0000256" key="1">
    <source>
        <dbReference type="SAM" id="Coils"/>
    </source>
</evidence>
<evidence type="ECO:0008006" key="5">
    <source>
        <dbReference type="Google" id="ProtNLM"/>
    </source>
</evidence>
<protein>
    <recommendedName>
        <fullName evidence="5">DUF4047 domain-containing protein</fullName>
    </recommendedName>
</protein>
<feature type="compositionally biased region" description="Basic and acidic residues" evidence="2">
    <location>
        <begin position="188"/>
        <end position="203"/>
    </location>
</feature>
<sequence length="238" mass="27385">MKKGLNKLILPCLCCLSFYTGTQLVGKTEAAFTSQAEAKPIIISTAFVFPSYIHGLEEEARINSEQILKEHAGLETFVKNGLLNETADPSSEFLRKKEQITASLKKLHRIRAELEKLFLKAEKKEGYEFVSKGFIKVDKLLLRINDSLNLQELEQLFYQKLQEQKKKQQQGEDIKTNELETDDQLEMPIRKQENQVIEHKEPAEEQANPAEEQTDSKDNKQKDEEEEIANEESLENTE</sequence>
<feature type="compositionally biased region" description="Basic and acidic residues" evidence="2">
    <location>
        <begin position="214"/>
        <end position="223"/>
    </location>
</feature>
<proteinExistence type="predicted"/>
<feature type="compositionally biased region" description="Acidic residues" evidence="2">
    <location>
        <begin position="224"/>
        <end position="238"/>
    </location>
</feature>
<gene>
    <name evidence="3" type="ORF">A361_14020</name>
</gene>